<evidence type="ECO:0000256" key="1">
    <source>
        <dbReference type="ARBA" id="ARBA00022801"/>
    </source>
</evidence>
<dbReference type="Pfam" id="PF01734">
    <property type="entry name" value="Patatin"/>
    <property type="match status" value="1"/>
</dbReference>
<dbReference type="InterPro" id="IPR002641">
    <property type="entry name" value="PNPLA_dom"/>
</dbReference>
<dbReference type="GO" id="GO:0016787">
    <property type="term" value="F:hydrolase activity"/>
    <property type="evidence" value="ECO:0007669"/>
    <property type="project" value="UniProtKB-UniRule"/>
</dbReference>
<keyword evidence="3 4" id="KW-0443">Lipid metabolism</keyword>
<feature type="short sequence motif" description="GXSXG" evidence="4">
    <location>
        <begin position="36"/>
        <end position="40"/>
    </location>
</feature>
<keyword evidence="1 4" id="KW-0378">Hydrolase</keyword>
<dbReference type="EMBL" id="JAJEQW010000014">
    <property type="protein sequence ID" value="MCC2243037.1"/>
    <property type="molecule type" value="Genomic_DNA"/>
</dbReference>
<dbReference type="PROSITE" id="PS51635">
    <property type="entry name" value="PNPLA"/>
    <property type="match status" value="1"/>
</dbReference>
<feature type="domain" description="PNPLA" evidence="5">
    <location>
        <begin position="5"/>
        <end position="173"/>
    </location>
</feature>
<comment type="caution">
    <text evidence="4">Lacks conserved residue(s) required for the propagation of feature annotation.</text>
</comment>
<feature type="short sequence motif" description="DGA/G" evidence="4">
    <location>
        <begin position="160"/>
        <end position="162"/>
    </location>
</feature>
<dbReference type="PANTHER" id="PTHR14226:SF25">
    <property type="entry name" value="PHOSPHOESTERASE"/>
    <property type="match status" value="1"/>
</dbReference>
<accession>A0AAW4WJL2</accession>
<name>A0AAW4WJL2_9FIRM</name>
<evidence type="ECO:0000259" key="5">
    <source>
        <dbReference type="PROSITE" id="PS51635"/>
    </source>
</evidence>
<evidence type="ECO:0000256" key="4">
    <source>
        <dbReference type="PROSITE-ProRule" id="PRU01161"/>
    </source>
</evidence>
<evidence type="ECO:0000313" key="7">
    <source>
        <dbReference type="Proteomes" id="UP001198893"/>
    </source>
</evidence>
<evidence type="ECO:0000256" key="3">
    <source>
        <dbReference type="ARBA" id="ARBA00023098"/>
    </source>
</evidence>
<evidence type="ECO:0000256" key="2">
    <source>
        <dbReference type="ARBA" id="ARBA00022963"/>
    </source>
</evidence>
<dbReference type="Gene3D" id="3.40.1090.10">
    <property type="entry name" value="Cytosolic phospholipase A2 catalytic domain"/>
    <property type="match status" value="2"/>
</dbReference>
<feature type="active site" description="Proton acceptor" evidence="4">
    <location>
        <position position="160"/>
    </location>
</feature>
<dbReference type="SUPFAM" id="SSF52151">
    <property type="entry name" value="FabD/lysophospholipase-like"/>
    <property type="match status" value="1"/>
</dbReference>
<dbReference type="Pfam" id="PF19890">
    <property type="entry name" value="DUF6363"/>
    <property type="match status" value="1"/>
</dbReference>
<organism evidence="6 7">
    <name type="scientific">Roseburia amylophila</name>
    <dbReference type="NCBI Taxonomy" id="2981794"/>
    <lineage>
        <taxon>Bacteria</taxon>
        <taxon>Bacillati</taxon>
        <taxon>Bacillota</taxon>
        <taxon>Clostridia</taxon>
        <taxon>Lachnospirales</taxon>
        <taxon>Lachnospiraceae</taxon>
        <taxon>Roseburia</taxon>
    </lineage>
</organism>
<dbReference type="PANTHER" id="PTHR14226">
    <property type="entry name" value="NEUROPATHY TARGET ESTERASE/SWISS CHEESE D.MELANOGASTER"/>
    <property type="match status" value="1"/>
</dbReference>
<protein>
    <submittedName>
        <fullName evidence="6">Patatin family protein</fullName>
    </submittedName>
</protein>
<evidence type="ECO:0000313" key="6">
    <source>
        <dbReference type="EMBL" id="MCC2243037.1"/>
    </source>
</evidence>
<gene>
    <name evidence="6" type="ORF">LKD47_12170</name>
</gene>
<dbReference type="CDD" id="cd07208">
    <property type="entry name" value="Pat_hypo_Ecoli_yjju_like"/>
    <property type="match status" value="1"/>
</dbReference>
<comment type="caution">
    <text evidence="6">The sequence shown here is derived from an EMBL/GenBank/DDBJ whole genome shotgun (WGS) entry which is preliminary data.</text>
</comment>
<dbReference type="InterPro" id="IPR045943">
    <property type="entry name" value="DUF6363"/>
</dbReference>
<dbReference type="AlphaFoldDB" id="A0AAW4WJL2"/>
<dbReference type="InterPro" id="IPR037483">
    <property type="entry name" value="YjjU-like"/>
</dbReference>
<dbReference type="Proteomes" id="UP001198893">
    <property type="component" value="Unassembled WGS sequence"/>
</dbReference>
<proteinExistence type="predicted"/>
<dbReference type="RefSeq" id="WP_118639787.1">
    <property type="nucleotide sequence ID" value="NZ_JAJEQW010000014.1"/>
</dbReference>
<keyword evidence="2 4" id="KW-0442">Lipid degradation</keyword>
<dbReference type="GO" id="GO:0016042">
    <property type="term" value="P:lipid catabolic process"/>
    <property type="evidence" value="ECO:0007669"/>
    <property type="project" value="UniProtKB-UniRule"/>
</dbReference>
<dbReference type="InterPro" id="IPR016035">
    <property type="entry name" value="Acyl_Trfase/lysoPLipase"/>
</dbReference>
<sequence length="283" mass="32030">MKLGMVFEGGASRTIFSCGVADAFLEENIMPDYFIGVSAGIAFGLSYLSKQHGRNLELARKYMSDGNYQGFKFLFDKNRKTFYNLDYVFDEVPNKLLPFDYDAFAAFPGQVEAAVTNIHSGKAEYLEVPRDSSSMAVIEASCALPVFFKPVQVGRRYYLDGGVADSVPFERALEQGCDKVIVVLTRERGYEKHTDGGTKISSALYRRYPNIVKDLKERPAKYNESMQKLFRLEKEGRVFVIAPDTTHGVGRTESDPKRLEELYEEGYLEGKEQMVALKNYLKK</sequence>
<feature type="active site" description="Nucleophile" evidence="4">
    <location>
        <position position="38"/>
    </location>
</feature>
<dbReference type="InterPro" id="IPR050301">
    <property type="entry name" value="NTE"/>
</dbReference>
<reference evidence="6" key="1">
    <citation type="submission" date="2021-10" db="EMBL/GenBank/DDBJ databases">
        <title>Anaerobic single-cell dispensing facilitates the cultivation of human gut bacteria.</title>
        <authorList>
            <person name="Afrizal A."/>
        </authorList>
    </citation>
    <scope>NUCLEOTIDE SEQUENCE</scope>
    <source>
        <strain evidence="6">CLA-AA-H204</strain>
    </source>
</reference>